<dbReference type="Gene3D" id="3.10.450.50">
    <property type="match status" value="1"/>
</dbReference>
<dbReference type="Pfam" id="PF12893">
    <property type="entry name" value="Lumazine_bd_2"/>
    <property type="match status" value="1"/>
</dbReference>
<evidence type="ECO:0000313" key="1">
    <source>
        <dbReference type="EMBL" id="QDZ08691.1"/>
    </source>
</evidence>
<dbReference type="OrthoDB" id="7451095at2"/>
<dbReference type="InterPro" id="IPR032710">
    <property type="entry name" value="NTF2-like_dom_sf"/>
</dbReference>
<dbReference type="SUPFAM" id="SSF54427">
    <property type="entry name" value="NTF2-like"/>
    <property type="match status" value="1"/>
</dbReference>
<reference evidence="1 2" key="1">
    <citation type="submission" date="2019-07" db="EMBL/GenBank/DDBJ databases">
        <title>Full genome sequence of Sphingomonas sp. 4R-6-7(HKS19).</title>
        <authorList>
            <person name="Im W.-T."/>
        </authorList>
    </citation>
    <scope>NUCLEOTIDE SEQUENCE [LARGE SCALE GENOMIC DNA]</scope>
    <source>
        <strain evidence="1 2">HKS19</strain>
    </source>
</reference>
<gene>
    <name evidence="1" type="ORF">FPZ24_15455</name>
</gene>
<dbReference type="AlphaFoldDB" id="A0A5B8LKL1"/>
<dbReference type="Proteomes" id="UP000315673">
    <property type="component" value="Chromosome"/>
</dbReference>
<dbReference type="KEGG" id="spai:FPZ24_15455"/>
<dbReference type="EMBL" id="CP042306">
    <property type="protein sequence ID" value="QDZ08691.1"/>
    <property type="molecule type" value="Genomic_DNA"/>
</dbReference>
<dbReference type="InterPro" id="IPR039437">
    <property type="entry name" value="FrzH/put_lumazine-bd"/>
</dbReference>
<evidence type="ECO:0000313" key="2">
    <source>
        <dbReference type="Proteomes" id="UP000315673"/>
    </source>
</evidence>
<keyword evidence="2" id="KW-1185">Reference proteome</keyword>
<organism evidence="1 2">
    <name type="scientific">Sphingomonas panacisoli</name>
    <dbReference type="NCBI Taxonomy" id="1813879"/>
    <lineage>
        <taxon>Bacteria</taxon>
        <taxon>Pseudomonadati</taxon>
        <taxon>Pseudomonadota</taxon>
        <taxon>Alphaproteobacteria</taxon>
        <taxon>Sphingomonadales</taxon>
        <taxon>Sphingomonadaceae</taxon>
        <taxon>Sphingomonas</taxon>
    </lineage>
</organism>
<accession>A0A5B8LKL1</accession>
<dbReference type="RefSeq" id="WP_146573478.1">
    <property type="nucleotide sequence ID" value="NZ_CP042306.1"/>
</dbReference>
<protein>
    <submittedName>
        <fullName evidence="1">Nuclear transport factor 2 family protein</fullName>
    </submittedName>
</protein>
<proteinExistence type="predicted"/>
<name>A0A5B8LKL1_9SPHN</name>
<sequence length="147" mass="16390">MRYAIERVVITVGAAFLLLGLAPPPNPEEANVRATLNLYLQGHASGSGDYMRQAFVPEARLLFMRDGKLTQVTSEEYASRFTGKPADDEAKRKRSIGLIDIAGDAAIARIDLDYPDAKFVDYMTLLKIDGKWRIVNKSFNVERRPAT</sequence>